<accession>A0A0B0EDU1</accession>
<dbReference type="EMBL" id="JRYO01000269">
    <property type="protein sequence ID" value="KHE90291.1"/>
    <property type="molecule type" value="Genomic_DNA"/>
</dbReference>
<gene>
    <name evidence="1" type="ORF">SCABRO_03981</name>
</gene>
<reference evidence="1 2" key="1">
    <citation type="submission" date="2014-10" db="EMBL/GenBank/DDBJ databases">
        <title>Draft genome of anammox bacterium scalindua brodae, obtained using differential coverage binning of sequence data from two enrichment reactors.</title>
        <authorList>
            <person name="Speth D.R."/>
            <person name="Russ L."/>
            <person name="Kartal B."/>
            <person name="Op den Camp H.J."/>
            <person name="Dutilh B.E."/>
            <person name="Jetten M.S."/>
        </authorList>
    </citation>
    <scope>NUCLEOTIDE SEQUENCE [LARGE SCALE GENOMIC DNA]</scope>
    <source>
        <strain evidence="1">RU1</strain>
    </source>
</reference>
<organism evidence="1 2">
    <name type="scientific">Candidatus Scalindua brodae</name>
    <dbReference type="NCBI Taxonomy" id="237368"/>
    <lineage>
        <taxon>Bacteria</taxon>
        <taxon>Pseudomonadati</taxon>
        <taxon>Planctomycetota</taxon>
        <taxon>Candidatus Brocadiia</taxon>
        <taxon>Candidatus Brocadiales</taxon>
        <taxon>Candidatus Scalinduaceae</taxon>
        <taxon>Candidatus Scalindua</taxon>
    </lineage>
</organism>
<sequence length="51" mass="5993">MLGQVVYDDNKFLVKIRRRAHTPILKGVEKLQTHFSVPWLDGKPMEIEWTA</sequence>
<name>A0A0B0EDU1_9BACT</name>
<dbReference type="AlphaFoldDB" id="A0A0B0EDU1"/>
<comment type="caution">
    <text evidence="1">The sequence shown here is derived from an EMBL/GenBank/DDBJ whole genome shotgun (WGS) entry which is preliminary data.</text>
</comment>
<evidence type="ECO:0000313" key="1">
    <source>
        <dbReference type="EMBL" id="KHE90291.1"/>
    </source>
</evidence>
<proteinExistence type="predicted"/>
<protein>
    <submittedName>
        <fullName evidence="1">Putative orf</fullName>
    </submittedName>
</protein>
<dbReference type="Proteomes" id="UP000030652">
    <property type="component" value="Unassembled WGS sequence"/>
</dbReference>
<evidence type="ECO:0000313" key="2">
    <source>
        <dbReference type="Proteomes" id="UP000030652"/>
    </source>
</evidence>